<keyword evidence="10" id="KW-0670">Pyruvate</keyword>
<evidence type="ECO:0000256" key="10">
    <source>
        <dbReference type="ARBA" id="ARBA00023317"/>
    </source>
</evidence>
<evidence type="ECO:0000313" key="11">
    <source>
        <dbReference type="EMBL" id="BAZ94975.1"/>
    </source>
</evidence>
<keyword evidence="7" id="KW-0594">Phospholipid biosynthesis</keyword>
<keyword evidence="2" id="KW-0444">Lipid biosynthesis</keyword>
<evidence type="ECO:0000256" key="9">
    <source>
        <dbReference type="ARBA" id="ARBA00023264"/>
    </source>
</evidence>
<dbReference type="InterPro" id="IPR003817">
    <property type="entry name" value="PS_Dcarbxylase"/>
</dbReference>
<dbReference type="RefSeq" id="WP_096367005.1">
    <property type="nucleotide sequence ID" value="NZ_AP018052.1"/>
</dbReference>
<dbReference type="KEGG" id="ttc:FOKN1_2605"/>
<proteinExistence type="predicted"/>
<accession>A0A1Z4VU30</accession>
<evidence type="ECO:0000256" key="6">
    <source>
        <dbReference type="ARBA" id="ARBA00023145"/>
    </source>
</evidence>
<keyword evidence="6" id="KW-0865">Zymogen</keyword>
<keyword evidence="9" id="KW-1208">Phospholipid metabolism</keyword>
<sequence length="214" mass="23421">MARSRYPLVARQAWLPIAVTLVVAGLIWYFLALLWALPLLVLATLIAWLFRDPYRQIPSTPLGVVSPADGLVESVDTVHDPFLQRDAVRIVLAMRGGDVYTTRSPVEGKVMDMLQAAGEGEDESAAHGVWIKTDEGDDIVIVMGRGRLGNPPRCFVQCGERVGQGQRCGFINFGSRLEVYLPANSRIEIRPGSHIHAGADLLGVLVHKTDRAIS</sequence>
<dbReference type="EMBL" id="AP018052">
    <property type="protein sequence ID" value="BAZ94975.1"/>
    <property type="molecule type" value="Genomic_DNA"/>
</dbReference>
<keyword evidence="4" id="KW-0443">Lipid metabolism</keyword>
<keyword evidence="1" id="KW-1003">Cell membrane</keyword>
<evidence type="ECO:0000256" key="7">
    <source>
        <dbReference type="ARBA" id="ARBA00023209"/>
    </source>
</evidence>
<dbReference type="AlphaFoldDB" id="A0A1Z4VU30"/>
<evidence type="ECO:0000256" key="3">
    <source>
        <dbReference type="ARBA" id="ARBA00022793"/>
    </source>
</evidence>
<dbReference type="Pfam" id="PF02666">
    <property type="entry name" value="PS_Dcarbxylase"/>
    <property type="match status" value="1"/>
</dbReference>
<dbReference type="OrthoDB" id="5958899at2"/>
<evidence type="ECO:0000256" key="8">
    <source>
        <dbReference type="ARBA" id="ARBA00023239"/>
    </source>
</evidence>
<dbReference type="GO" id="GO:0004609">
    <property type="term" value="F:phosphatidylserine decarboxylase activity"/>
    <property type="evidence" value="ECO:0007669"/>
    <property type="project" value="InterPro"/>
</dbReference>
<evidence type="ECO:0000256" key="2">
    <source>
        <dbReference type="ARBA" id="ARBA00022516"/>
    </source>
</evidence>
<evidence type="ECO:0000256" key="5">
    <source>
        <dbReference type="ARBA" id="ARBA00023136"/>
    </source>
</evidence>
<name>A0A1Z4VU30_9GAMM</name>
<reference evidence="11 12" key="1">
    <citation type="submission" date="2017-05" db="EMBL/GenBank/DDBJ databases">
        <title>Thiocyanate degradation by Thiohalobacter thiocyanaticus FOKN1.</title>
        <authorList>
            <person name="Oshiki M."/>
            <person name="Fukushima T."/>
            <person name="Kawano S."/>
            <person name="Nakagawa J."/>
        </authorList>
    </citation>
    <scope>NUCLEOTIDE SEQUENCE [LARGE SCALE GENOMIC DNA]</scope>
    <source>
        <strain evidence="11 12">FOKN1</strain>
    </source>
</reference>
<keyword evidence="3" id="KW-0210">Decarboxylase</keyword>
<keyword evidence="8" id="KW-0456">Lyase</keyword>
<dbReference type="GO" id="GO:0008654">
    <property type="term" value="P:phospholipid biosynthetic process"/>
    <property type="evidence" value="ECO:0007669"/>
    <property type="project" value="UniProtKB-KW"/>
</dbReference>
<evidence type="ECO:0000256" key="4">
    <source>
        <dbReference type="ARBA" id="ARBA00023098"/>
    </source>
</evidence>
<keyword evidence="5" id="KW-0472">Membrane</keyword>
<dbReference type="Proteomes" id="UP000218765">
    <property type="component" value="Chromosome"/>
</dbReference>
<dbReference type="InterPro" id="IPR033175">
    <property type="entry name" value="PSD-A"/>
</dbReference>
<evidence type="ECO:0000313" key="12">
    <source>
        <dbReference type="Proteomes" id="UP000218765"/>
    </source>
</evidence>
<dbReference type="PANTHER" id="PTHR35809:SF1">
    <property type="entry name" value="ARCHAETIDYLSERINE DECARBOXYLASE PROENZYME-RELATED"/>
    <property type="match status" value="1"/>
</dbReference>
<evidence type="ECO:0000256" key="1">
    <source>
        <dbReference type="ARBA" id="ARBA00022475"/>
    </source>
</evidence>
<gene>
    <name evidence="11" type="ORF">FOKN1_2605</name>
</gene>
<keyword evidence="12" id="KW-1185">Reference proteome</keyword>
<dbReference type="PANTHER" id="PTHR35809">
    <property type="entry name" value="ARCHAETIDYLSERINE DECARBOXYLASE PROENZYME-RELATED"/>
    <property type="match status" value="1"/>
</dbReference>
<organism evidence="11 12">
    <name type="scientific">Thiohalobacter thiocyanaticus</name>
    <dbReference type="NCBI Taxonomy" id="585455"/>
    <lineage>
        <taxon>Bacteria</taxon>
        <taxon>Pseudomonadati</taxon>
        <taxon>Pseudomonadota</taxon>
        <taxon>Gammaproteobacteria</taxon>
        <taxon>Thiohalobacterales</taxon>
        <taxon>Thiohalobacteraceae</taxon>
        <taxon>Thiohalobacter</taxon>
    </lineage>
</organism>
<protein>
    <submittedName>
        <fullName evidence="11">Phosphatidylserine decarboxylase proenzyme</fullName>
    </submittedName>
</protein>